<feature type="transmembrane region" description="Helical" evidence="1">
    <location>
        <begin position="6"/>
        <end position="27"/>
    </location>
</feature>
<protein>
    <submittedName>
        <fullName evidence="2">Uncharacterized protein</fullName>
    </submittedName>
</protein>
<reference evidence="2 3" key="1">
    <citation type="journal article" date="2023" name="Plants (Basel)">
        <title>Bridging the Gap: Combining Genomics and Transcriptomics Approaches to Understand Stylosanthes scabra, an Orphan Legume from the Brazilian Caatinga.</title>
        <authorList>
            <person name="Ferreira-Neto J.R.C."/>
            <person name="da Silva M.D."/>
            <person name="Binneck E."/>
            <person name="de Melo N.F."/>
            <person name="da Silva R.H."/>
            <person name="de Melo A.L.T.M."/>
            <person name="Pandolfi V."/>
            <person name="Bustamante F.O."/>
            <person name="Brasileiro-Vidal A.C."/>
            <person name="Benko-Iseppon A.M."/>
        </authorList>
    </citation>
    <scope>NUCLEOTIDE SEQUENCE [LARGE SCALE GENOMIC DNA]</scope>
    <source>
        <tissue evidence="2">Leaves</tissue>
    </source>
</reference>
<proteinExistence type="predicted"/>
<evidence type="ECO:0000256" key="1">
    <source>
        <dbReference type="SAM" id="Phobius"/>
    </source>
</evidence>
<keyword evidence="3" id="KW-1185">Reference proteome</keyword>
<keyword evidence="1" id="KW-1133">Transmembrane helix</keyword>
<dbReference type="EMBL" id="JASCZI010030465">
    <property type="protein sequence ID" value="MED6122854.1"/>
    <property type="molecule type" value="Genomic_DNA"/>
</dbReference>
<dbReference type="Proteomes" id="UP001341840">
    <property type="component" value="Unassembled WGS sequence"/>
</dbReference>
<evidence type="ECO:0000313" key="3">
    <source>
        <dbReference type="Proteomes" id="UP001341840"/>
    </source>
</evidence>
<sequence>MSQTKIILALILVALMVILCEWFHYYYSSIERTSSVDSAKDDEDNTWCIPPPLEQQMPPWQLAVKLPCRHLRGAVSMDFGQHTVVIAMVFQIPFTINACACLSWIYTY</sequence>
<feature type="transmembrane region" description="Helical" evidence="1">
    <location>
        <begin position="84"/>
        <end position="106"/>
    </location>
</feature>
<accession>A0ABU6RG95</accession>
<organism evidence="2 3">
    <name type="scientific">Stylosanthes scabra</name>
    <dbReference type="NCBI Taxonomy" id="79078"/>
    <lineage>
        <taxon>Eukaryota</taxon>
        <taxon>Viridiplantae</taxon>
        <taxon>Streptophyta</taxon>
        <taxon>Embryophyta</taxon>
        <taxon>Tracheophyta</taxon>
        <taxon>Spermatophyta</taxon>
        <taxon>Magnoliopsida</taxon>
        <taxon>eudicotyledons</taxon>
        <taxon>Gunneridae</taxon>
        <taxon>Pentapetalae</taxon>
        <taxon>rosids</taxon>
        <taxon>fabids</taxon>
        <taxon>Fabales</taxon>
        <taxon>Fabaceae</taxon>
        <taxon>Papilionoideae</taxon>
        <taxon>50 kb inversion clade</taxon>
        <taxon>dalbergioids sensu lato</taxon>
        <taxon>Dalbergieae</taxon>
        <taxon>Pterocarpus clade</taxon>
        <taxon>Stylosanthes</taxon>
    </lineage>
</organism>
<gene>
    <name evidence="2" type="ORF">PIB30_043784</name>
</gene>
<keyword evidence="1" id="KW-0472">Membrane</keyword>
<comment type="caution">
    <text evidence="2">The sequence shown here is derived from an EMBL/GenBank/DDBJ whole genome shotgun (WGS) entry which is preliminary data.</text>
</comment>
<keyword evidence="1" id="KW-0812">Transmembrane</keyword>
<name>A0ABU6RG95_9FABA</name>
<evidence type="ECO:0000313" key="2">
    <source>
        <dbReference type="EMBL" id="MED6122854.1"/>
    </source>
</evidence>